<dbReference type="PANTHER" id="PTHR31286:SF163">
    <property type="entry name" value="ZINC KNUCKLE CX2CX4HX4C DOMAIN-CONTAINING PROTEIN"/>
    <property type="match status" value="1"/>
</dbReference>
<evidence type="ECO:0000313" key="4">
    <source>
        <dbReference type="EMBL" id="KAG2311420.1"/>
    </source>
</evidence>
<dbReference type="AlphaFoldDB" id="A0A8X7VHC6"/>
<evidence type="ECO:0000259" key="3">
    <source>
        <dbReference type="Pfam" id="PF14392"/>
    </source>
</evidence>
<evidence type="ECO:0000259" key="2">
    <source>
        <dbReference type="Pfam" id="PF14111"/>
    </source>
</evidence>
<protein>
    <recommendedName>
        <fullName evidence="6">DUF4283 domain-containing protein</fullName>
    </recommendedName>
</protein>
<reference evidence="4 5" key="1">
    <citation type="submission" date="2020-02" db="EMBL/GenBank/DDBJ databases">
        <authorList>
            <person name="Ma Q."/>
            <person name="Huang Y."/>
            <person name="Song X."/>
            <person name="Pei D."/>
        </authorList>
    </citation>
    <scope>NUCLEOTIDE SEQUENCE [LARGE SCALE GENOMIC DNA]</scope>
    <source>
        <strain evidence="4">Sxm20200214</strain>
        <tissue evidence="4">Leaf</tissue>
    </source>
</reference>
<evidence type="ECO:0000313" key="5">
    <source>
        <dbReference type="Proteomes" id="UP000886595"/>
    </source>
</evidence>
<dbReference type="Proteomes" id="UP000886595">
    <property type="component" value="Unassembled WGS sequence"/>
</dbReference>
<dbReference type="InterPro" id="IPR025836">
    <property type="entry name" value="Zn_knuckle_CX2CX4HX4C"/>
</dbReference>
<sequence length="306" mass="34898">MNSQKQDMKTLLFMLPRIWQVEGRVVGSDMGLGRFQFDFEAEEDITEVLKMEPFHFDYWMVSLVRWKPVLEANYPSKITFWVCVLDMPLQFRAAQTLQSIGKAIGQIQGEVDVVGGCVRVELNGFKPLIFTVAIEFEEDVEIMVSLRYEKLFGFCKECICMTHEKPKCPKLKQEETSEGEVKGDKEVMGASAISYKTAVAYGTEADGGRRDGQYNRVQATRDGNKGKGVIREKPGPYRYEGSYHAYKERLPRGNGEGSSFRGRQYGYPNRKYVAQGRRFQNPQNGDGEQVLNNPEKLMMDAFKGIK</sequence>
<evidence type="ECO:0000256" key="1">
    <source>
        <dbReference type="SAM" id="MobiDB-lite"/>
    </source>
</evidence>
<dbReference type="EMBL" id="JAAMPC010000005">
    <property type="protein sequence ID" value="KAG2311420.1"/>
    <property type="molecule type" value="Genomic_DNA"/>
</dbReference>
<proteinExistence type="predicted"/>
<dbReference type="Pfam" id="PF14111">
    <property type="entry name" value="DUF4283"/>
    <property type="match status" value="1"/>
</dbReference>
<dbReference type="Pfam" id="PF14392">
    <property type="entry name" value="zf-CCHC_4"/>
    <property type="match status" value="1"/>
</dbReference>
<feature type="domain" description="DUF4283" evidence="2">
    <location>
        <begin position="4"/>
        <end position="69"/>
    </location>
</feature>
<feature type="region of interest" description="Disordered" evidence="1">
    <location>
        <begin position="248"/>
        <end position="267"/>
    </location>
</feature>
<keyword evidence="5" id="KW-1185">Reference proteome</keyword>
<evidence type="ECO:0008006" key="6">
    <source>
        <dbReference type="Google" id="ProtNLM"/>
    </source>
</evidence>
<feature type="domain" description="Zinc knuckle CX2CX4HX4C" evidence="3">
    <location>
        <begin position="126"/>
        <end position="170"/>
    </location>
</feature>
<dbReference type="InterPro" id="IPR040256">
    <property type="entry name" value="At4g02000-like"/>
</dbReference>
<accession>A0A8X7VHC6</accession>
<organism evidence="4 5">
    <name type="scientific">Brassica carinata</name>
    <name type="common">Ethiopian mustard</name>
    <name type="synonym">Abyssinian cabbage</name>
    <dbReference type="NCBI Taxonomy" id="52824"/>
    <lineage>
        <taxon>Eukaryota</taxon>
        <taxon>Viridiplantae</taxon>
        <taxon>Streptophyta</taxon>
        <taxon>Embryophyta</taxon>
        <taxon>Tracheophyta</taxon>
        <taxon>Spermatophyta</taxon>
        <taxon>Magnoliopsida</taxon>
        <taxon>eudicotyledons</taxon>
        <taxon>Gunneridae</taxon>
        <taxon>Pentapetalae</taxon>
        <taxon>rosids</taxon>
        <taxon>malvids</taxon>
        <taxon>Brassicales</taxon>
        <taxon>Brassicaceae</taxon>
        <taxon>Brassiceae</taxon>
        <taxon>Brassica</taxon>
    </lineage>
</organism>
<name>A0A8X7VHC6_BRACI</name>
<comment type="caution">
    <text evidence="4">The sequence shown here is derived from an EMBL/GenBank/DDBJ whole genome shotgun (WGS) entry which is preliminary data.</text>
</comment>
<dbReference type="PANTHER" id="PTHR31286">
    <property type="entry name" value="GLYCINE-RICH CELL WALL STRUCTURAL PROTEIN 1.8-LIKE"/>
    <property type="match status" value="1"/>
</dbReference>
<dbReference type="InterPro" id="IPR025558">
    <property type="entry name" value="DUF4283"/>
</dbReference>
<gene>
    <name evidence="4" type="ORF">Bca52824_022977</name>
</gene>
<dbReference type="OrthoDB" id="1745573at2759"/>